<reference evidence="2" key="1">
    <citation type="journal article" date="2019" name="Int. J. Syst. Evol. Microbiol.">
        <title>The Global Catalogue of Microorganisms (GCM) 10K type strain sequencing project: providing services to taxonomists for standard genome sequencing and annotation.</title>
        <authorList>
            <consortium name="The Broad Institute Genomics Platform"/>
            <consortium name="The Broad Institute Genome Sequencing Center for Infectious Disease"/>
            <person name="Wu L."/>
            <person name="Ma J."/>
        </authorList>
    </citation>
    <scope>NUCLEOTIDE SEQUENCE [LARGE SCALE GENOMIC DNA]</scope>
    <source>
        <strain evidence="2">CECT 7398</strain>
    </source>
</reference>
<keyword evidence="2" id="KW-1185">Reference proteome</keyword>
<evidence type="ECO:0000313" key="1">
    <source>
        <dbReference type="EMBL" id="MDN3608835.1"/>
    </source>
</evidence>
<dbReference type="EMBL" id="JAUFQC010000001">
    <property type="protein sequence ID" value="MDN3608835.1"/>
    <property type="molecule type" value="Genomic_DNA"/>
</dbReference>
<gene>
    <name evidence="1" type="ORF">QWZ16_03635</name>
</gene>
<protein>
    <submittedName>
        <fullName evidence="1">Uncharacterized protein</fullName>
    </submittedName>
</protein>
<organism evidence="1 2">
    <name type="scientific">Vibrio ostreicida</name>
    <dbReference type="NCBI Taxonomy" id="526588"/>
    <lineage>
        <taxon>Bacteria</taxon>
        <taxon>Pseudomonadati</taxon>
        <taxon>Pseudomonadota</taxon>
        <taxon>Gammaproteobacteria</taxon>
        <taxon>Vibrionales</taxon>
        <taxon>Vibrionaceae</taxon>
        <taxon>Vibrio</taxon>
    </lineage>
</organism>
<dbReference type="Proteomes" id="UP001238540">
    <property type="component" value="Unassembled WGS sequence"/>
</dbReference>
<dbReference type="RefSeq" id="WP_290310792.1">
    <property type="nucleotide sequence ID" value="NZ_JAUFQC010000001.1"/>
</dbReference>
<comment type="caution">
    <text evidence="1">The sequence shown here is derived from an EMBL/GenBank/DDBJ whole genome shotgun (WGS) entry which is preliminary data.</text>
</comment>
<evidence type="ECO:0000313" key="2">
    <source>
        <dbReference type="Proteomes" id="UP001238540"/>
    </source>
</evidence>
<name>A0ABT8BP13_9VIBR</name>
<sequence length="47" mass="5453">MQTPKKRGRQTIHIDHWGAMFYPPQKSVKSSLWTTSVIGFVEYISSK</sequence>
<accession>A0ABT8BP13</accession>
<proteinExistence type="predicted"/>